<evidence type="ECO:0000313" key="11">
    <source>
        <dbReference type="EMBL" id="ALV87630.1"/>
    </source>
</evidence>
<organism evidence="11">
    <name type="scientific">Drosicha corpulenta</name>
    <dbReference type="NCBI Taxonomy" id="535978"/>
    <lineage>
        <taxon>Eukaryota</taxon>
        <taxon>Metazoa</taxon>
        <taxon>Ecdysozoa</taxon>
        <taxon>Arthropoda</taxon>
        <taxon>Hexapoda</taxon>
        <taxon>Insecta</taxon>
        <taxon>Pterygota</taxon>
        <taxon>Neoptera</taxon>
        <taxon>Paraneoptera</taxon>
        <taxon>Hemiptera</taxon>
        <taxon>Sternorrhyncha</taxon>
        <taxon>Coccoidea</taxon>
        <taxon>Monophlebidae</taxon>
        <taxon>Drosicha</taxon>
    </lineage>
</organism>
<keyword evidence="7 10" id="KW-0472">Membrane</keyword>
<name>A0A0U3UBJ3_9HEMI</name>
<dbReference type="GO" id="GO:0005886">
    <property type="term" value="C:plasma membrane"/>
    <property type="evidence" value="ECO:0007669"/>
    <property type="project" value="UniProtKB-SubCell"/>
</dbReference>
<evidence type="ECO:0000256" key="2">
    <source>
        <dbReference type="ARBA" id="ARBA00022475"/>
    </source>
</evidence>
<keyword evidence="8 10" id="KW-0675">Receptor</keyword>
<evidence type="ECO:0000256" key="8">
    <source>
        <dbReference type="ARBA" id="ARBA00023170"/>
    </source>
</evidence>
<feature type="transmembrane region" description="Helical" evidence="10">
    <location>
        <begin position="326"/>
        <end position="345"/>
    </location>
</feature>
<dbReference type="GO" id="GO:0004984">
    <property type="term" value="F:olfactory receptor activity"/>
    <property type="evidence" value="ECO:0007669"/>
    <property type="project" value="InterPro"/>
</dbReference>
<evidence type="ECO:0000256" key="10">
    <source>
        <dbReference type="RuleBase" id="RU351113"/>
    </source>
</evidence>
<sequence length="421" mass="49441">MKILEEERLFDWTLNICLDFTACKLQSSPINYYRLGLNAAANVYILISLIIDLYGRVRDIGEFLEHTMYLIITLFPYIYLFLNKTVVNSLIATADGNLYRYDDDDNNADPMLEQRQYLEIWSTGRTAIRRKACWVFYLTVFTIMFVGLYPLITLFVYHHSNYRTLLDYREFTVFPIWNPFEVDTFAIYLSVCLFQIGPFFINTVCIASVFCLYFYIDGIIAIETKCLKRAMKSISAEQQSSLLLASSLLRKNKAIAVNGKDEKTYERLILSCFRHHRQIVKLVKSTTTSFKWPFFCSSLVAVCITIIHVYLLILTADRNSLKTTCHYANALLCVGLYFFACNIGQRFTEINRTFRDSVYRTNWYERSIQIRRENILTILCVTNWDLRLSITPKLFVCNIMFNLAMKWIYTVINFLIKVKYK</sequence>
<evidence type="ECO:0000256" key="5">
    <source>
        <dbReference type="ARBA" id="ARBA00022725"/>
    </source>
</evidence>
<proteinExistence type="evidence at transcript level"/>
<accession>A0A0U3UBJ3</accession>
<keyword evidence="5 10" id="KW-0552">Olfaction</keyword>
<dbReference type="PANTHER" id="PTHR21137:SF35">
    <property type="entry name" value="ODORANT RECEPTOR 19A-RELATED"/>
    <property type="match status" value="1"/>
</dbReference>
<dbReference type="Pfam" id="PF02949">
    <property type="entry name" value="7tm_6"/>
    <property type="match status" value="1"/>
</dbReference>
<dbReference type="GO" id="GO:0005549">
    <property type="term" value="F:odorant binding"/>
    <property type="evidence" value="ECO:0007669"/>
    <property type="project" value="InterPro"/>
</dbReference>
<evidence type="ECO:0000256" key="3">
    <source>
        <dbReference type="ARBA" id="ARBA00022606"/>
    </source>
</evidence>
<dbReference type="GO" id="GO:0007165">
    <property type="term" value="P:signal transduction"/>
    <property type="evidence" value="ECO:0007669"/>
    <property type="project" value="UniProtKB-KW"/>
</dbReference>
<feature type="transmembrane region" description="Helical" evidence="10">
    <location>
        <begin position="134"/>
        <end position="157"/>
    </location>
</feature>
<keyword evidence="3 10" id="KW-0716">Sensory transduction</keyword>
<keyword evidence="9 10" id="KW-0807">Transducer</keyword>
<evidence type="ECO:0000256" key="7">
    <source>
        <dbReference type="ARBA" id="ARBA00023136"/>
    </source>
</evidence>
<feature type="transmembrane region" description="Helical" evidence="10">
    <location>
        <begin position="394"/>
        <end position="416"/>
    </location>
</feature>
<comment type="similarity">
    <text evidence="10">Belongs to the insect chemoreceptor superfamily. Heteromeric odorant receptor channel (TC 1.A.69) family.</text>
</comment>
<feature type="transmembrane region" description="Helical" evidence="10">
    <location>
        <begin position="35"/>
        <end position="54"/>
    </location>
</feature>
<feature type="transmembrane region" description="Helical" evidence="10">
    <location>
        <begin position="185"/>
        <end position="215"/>
    </location>
</feature>
<comment type="subcellular location">
    <subcellularLocation>
        <location evidence="1 10">Cell membrane</location>
        <topology evidence="1 10">Multi-pass membrane protein</topology>
    </subcellularLocation>
</comment>
<keyword evidence="2" id="KW-1003">Cell membrane</keyword>
<feature type="transmembrane region" description="Helical" evidence="10">
    <location>
        <begin position="292"/>
        <end position="314"/>
    </location>
</feature>
<evidence type="ECO:0000256" key="4">
    <source>
        <dbReference type="ARBA" id="ARBA00022692"/>
    </source>
</evidence>
<evidence type="ECO:0000256" key="6">
    <source>
        <dbReference type="ARBA" id="ARBA00022989"/>
    </source>
</evidence>
<dbReference type="AlphaFoldDB" id="A0A0U3UBJ3"/>
<feature type="transmembrane region" description="Helical" evidence="10">
    <location>
        <begin position="66"/>
        <end position="82"/>
    </location>
</feature>
<protein>
    <recommendedName>
        <fullName evidence="10">Odorant receptor</fullName>
    </recommendedName>
</protein>
<dbReference type="InterPro" id="IPR004117">
    <property type="entry name" value="7tm6_olfct_rcpt"/>
</dbReference>
<keyword evidence="6 10" id="KW-1133">Transmembrane helix</keyword>
<evidence type="ECO:0000256" key="1">
    <source>
        <dbReference type="ARBA" id="ARBA00004651"/>
    </source>
</evidence>
<keyword evidence="4 10" id="KW-0812">Transmembrane</keyword>
<evidence type="ECO:0000256" key="9">
    <source>
        <dbReference type="ARBA" id="ARBA00023224"/>
    </source>
</evidence>
<dbReference type="EMBL" id="KU133805">
    <property type="protein sequence ID" value="ALV87630.1"/>
    <property type="molecule type" value="mRNA"/>
</dbReference>
<dbReference type="PANTHER" id="PTHR21137">
    <property type="entry name" value="ODORANT RECEPTOR"/>
    <property type="match status" value="1"/>
</dbReference>
<reference evidence="11" key="1">
    <citation type="submission" date="2015-11" db="EMBL/GenBank/DDBJ databases">
        <title>Identification of candidate chemosensory genes in the antennal transcriptome of Drosicha corpulenta (Kuwana).</title>
        <authorList>
            <person name="Zhang Y."/>
            <person name="Gao Q."/>
            <person name="Xie Y."/>
        </authorList>
    </citation>
    <scope>NUCLEOTIDE SEQUENCE</scope>
</reference>